<dbReference type="SUPFAM" id="SSF47473">
    <property type="entry name" value="EF-hand"/>
    <property type="match status" value="1"/>
</dbReference>
<feature type="region of interest" description="Disordered" evidence="1">
    <location>
        <begin position="142"/>
        <end position="167"/>
    </location>
</feature>
<dbReference type="GO" id="GO:0005509">
    <property type="term" value="F:calcium ion binding"/>
    <property type="evidence" value="ECO:0007669"/>
    <property type="project" value="InterPro"/>
</dbReference>
<gene>
    <name evidence="3" type="ORF">MGWOODY_Smn974</name>
</gene>
<evidence type="ECO:0000313" key="3">
    <source>
        <dbReference type="EMBL" id="CUS45170.1"/>
    </source>
</evidence>
<dbReference type="InterPro" id="IPR002048">
    <property type="entry name" value="EF_hand_dom"/>
</dbReference>
<dbReference type="EMBL" id="CZQE01000217">
    <property type="protein sequence ID" value="CUS45170.1"/>
    <property type="molecule type" value="Genomic_DNA"/>
</dbReference>
<name>A0A160TJB9_9ZZZZ</name>
<sequence>MLRTNSPTLGAIIALTFATPLLAQTRTPAAPAGNVTRAQVEAQVKQVFDLADTNKDNFMSRAEFAKRMAAVLNRTPPGSAGAPSREQAQKMLNAADAAFNAVDTNHDGKLSRKEAGARALAAFDLMDTNHDGVVTPAEKAAARNGAVPIGPVGPNGPSEESKPRRGG</sequence>
<dbReference type="InterPro" id="IPR018247">
    <property type="entry name" value="EF_Hand_1_Ca_BS"/>
</dbReference>
<dbReference type="CDD" id="cd00051">
    <property type="entry name" value="EFh"/>
    <property type="match status" value="1"/>
</dbReference>
<reference evidence="3" key="1">
    <citation type="submission" date="2015-10" db="EMBL/GenBank/DDBJ databases">
        <authorList>
            <person name="Gilbert D.G."/>
        </authorList>
    </citation>
    <scope>NUCLEOTIDE SEQUENCE</scope>
</reference>
<protein>
    <recommendedName>
        <fullName evidence="2">EF-hand domain-containing protein</fullName>
    </recommendedName>
</protein>
<dbReference type="AlphaFoldDB" id="A0A160TJB9"/>
<dbReference type="SMART" id="SM00054">
    <property type="entry name" value="EFh"/>
    <property type="match status" value="2"/>
</dbReference>
<proteinExistence type="predicted"/>
<accession>A0A160TJB9</accession>
<dbReference type="Pfam" id="PF13499">
    <property type="entry name" value="EF-hand_7"/>
    <property type="match status" value="1"/>
</dbReference>
<dbReference type="PROSITE" id="PS50222">
    <property type="entry name" value="EF_HAND_2"/>
    <property type="match status" value="1"/>
</dbReference>
<dbReference type="PROSITE" id="PS00018">
    <property type="entry name" value="EF_HAND_1"/>
    <property type="match status" value="1"/>
</dbReference>
<dbReference type="Pfam" id="PF13202">
    <property type="entry name" value="EF-hand_5"/>
    <property type="match status" value="1"/>
</dbReference>
<evidence type="ECO:0000256" key="1">
    <source>
        <dbReference type="SAM" id="MobiDB-lite"/>
    </source>
</evidence>
<organism evidence="3">
    <name type="scientific">hydrothermal vent metagenome</name>
    <dbReference type="NCBI Taxonomy" id="652676"/>
    <lineage>
        <taxon>unclassified sequences</taxon>
        <taxon>metagenomes</taxon>
        <taxon>ecological metagenomes</taxon>
    </lineage>
</organism>
<feature type="domain" description="EF-hand" evidence="2">
    <location>
        <begin position="39"/>
        <end position="74"/>
    </location>
</feature>
<dbReference type="Gene3D" id="1.10.238.10">
    <property type="entry name" value="EF-hand"/>
    <property type="match status" value="2"/>
</dbReference>
<evidence type="ECO:0000259" key="2">
    <source>
        <dbReference type="PROSITE" id="PS50222"/>
    </source>
</evidence>
<dbReference type="InterPro" id="IPR011992">
    <property type="entry name" value="EF-hand-dom_pair"/>
</dbReference>